<dbReference type="GO" id="GO:0003960">
    <property type="term" value="F:quinone reductase (NADPH) activity"/>
    <property type="evidence" value="ECO:0007669"/>
    <property type="project" value="TreeGrafter"/>
</dbReference>
<dbReference type="InterPro" id="IPR036291">
    <property type="entry name" value="NAD(P)-bd_dom_sf"/>
</dbReference>
<evidence type="ECO:0000313" key="4">
    <source>
        <dbReference type="EMBL" id="OWU97459.1"/>
    </source>
</evidence>
<dbReference type="GO" id="GO:0005829">
    <property type="term" value="C:cytosol"/>
    <property type="evidence" value="ECO:0007669"/>
    <property type="project" value="TreeGrafter"/>
</dbReference>
<dbReference type="SUPFAM" id="SSF50129">
    <property type="entry name" value="GroES-like"/>
    <property type="match status" value="1"/>
</dbReference>
<keyword evidence="2" id="KW-0560">Oxidoreductase</keyword>
<dbReference type="SUPFAM" id="SSF51735">
    <property type="entry name" value="NAD(P)-binding Rossmann-fold domains"/>
    <property type="match status" value="1"/>
</dbReference>
<proteinExistence type="predicted"/>
<sequence length="327" mass="33517">MRAIRLHRFGPPTNLVLDDLPDLAPGPGQVRIAVAASGVHLLDTALRRGEAGGPLPLPALPTVPGREVAGTVDLVGAGVDGAWRGRRVVAHLGMVPGGYAEQAVTAVESLYVVPERMGFADAVALVGTGRTALGVVETEPPTADDVVLVMSAAGGMGWLLVQAARTVGATVVAAARGAHRTARLGELGADVVVVDYDRPDWTDLVRARTGGPTLVYDGVGGAVGRAALEATVAGGRFVMFGWSAGEPTRVGTADLVGRSLTVGWLGQRLRDRPGGIAGLAARSVELGGRGWWRPLVSTYPLAQAAAAHADLEGRRALGKVVLTSGGR</sequence>
<dbReference type="InterPro" id="IPR013154">
    <property type="entry name" value="ADH-like_N"/>
</dbReference>
<dbReference type="Pfam" id="PF08240">
    <property type="entry name" value="ADH_N"/>
    <property type="match status" value="1"/>
</dbReference>
<comment type="caution">
    <text evidence="4">The sequence shown here is derived from an EMBL/GenBank/DDBJ whole genome shotgun (WGS) entry which is preliminary data.</text>
</comment>
<dbReference type="OrthoDB" id="5195079at2"/>
<dbReference type="Pfam" id="PF00107">
    <property type="entry name" value="ADH_zinc_N"/>
    <property type="match status" value="1"/>
</dbReference>
<reference evidence="4 5" key="1">
    <citation type="submission" date="2017-03" db="EMBL/GenBank/DDBJ databases">
        <title>Whole genome sequence of Micromonospora wenchangensis, isolated from mangrove soil.</title>
        <authorList>
            <person name="Yang H."/>
        </authorList>
    </citation>
    <scope>NUCLEOTIDE SEQUENCE [LARGE SCALE GENOMIC DNA]</scope>
    <source>
        <strain evidence="4 5">CCTCC AA 2012002</strain>
    </source>
</reference>
<evidence type="ECO:0000313" key="5">
    <source>
        <dbReference type="Proteomes" id="UP000197174"/>
    </source>
</evidence>
<evidence type="ECO:0000256" key="1">
    <source>
        <dbReference type="ARBA" id="ARBA00022857"/>
    </source>
</evidence>
<dbReference type="SMART" id="SM00829">
    <property type="entry name" value="PKS_ER"/>
    <property type="match status" value="1"/>
</dbReference>
<dbReference type="RefSeq" id="WP_088647550.1">
    <property type="nucleotide sequence ID" value="NZ_MZMV01000101.1"/>
</dbReference>
<dbReference type="PANTHER" id="PTHR48106:SF13">
    <property type="entry name" value="QUINONE OXIDOREDUCTASE-RELATED"/>
    <property type="match status" value="1"/>
</dbReference>
<gene>
    <name evidence="4" type="ORF">B5D80_31475</name>
</gene>
<keyword evidence="5" id="KW-1185">Reference proteome</keyword>
<dbReference type="InterPro" id="IPR011032">
    <property type="entry name" value="GroES-like_sf"/>
</dbReference>
<keyword evidence="1" id="KW-0521">NADP</keyword>
<dbReference type="AlphaFoldDB" id="A0A246R9N6"/>
<evidence type="ECO:0000259" key="3">
    <source>
        <dbReference type="SMART" id="SM00829"/>
    </source>
</evidence>
<dbReference type="PANTHER" id="PTHR48106">
    <property type="entry name" value="QUINONE OXIDOREDUCTASE PIG3-RELATED"/>
    <property type="match status" value="1"/>
</dbReference>
<evidence type="ECO:0000256" key="2">
    <source>
        <dbReference type="ARBA" id="ARBA00023002"/>
    </source>
</evidence>
<accession>A0A246R9N6</accession>
<feature type="domain" description="Enoyl reductase (ER)" evidence="3">
    <location>
        <begin position="10"/>
        <end position="322"/>
    </location>
</feature>
<dbReference type="GO" id="GO:0070402">
    <property type="term" value="F:NADPH binding"/>
    <property type="evidence" value="ECO:0007669"/>
    <property type="project" value="TreeGrafter"/>
</dbReference>
<dbReference type="InterPro" id="IPR013149">
    <property type="entry name" value="ADH-like_C"/>
</dbReference>
<dbReference type="EMBL" id="MZMV01000101">
    <property type="protein sequence ID" value="OWU97459.1"/>
    <property type="molecule type" value="Genomic_DNA"/>
</dbReference>
<dbReference type="Proteomes" id="UP000197174">
    <property type="component" value="Unassembled WGS sequence"/>
</dbReference>
<protein>
    <submittedName>
        <fullName evidence="4">Oxidoreductase</fullName>
    </submittedName>
</protein>
<organism evidence="4 5">
    <name type="scientific">Micromonospora wenchangensis</name>
    <dbReference type="NCBI Taxonomy" id="1185415"/>
    <lineage>
        <taxon>Bacteria</taxon>
        <taxon>Bacillati</taxon>
        <taxon>Actinomycetota</taxon>
        <taxon>Actinomycetes</taxon>
        <taxon>Micromonosporales</taxon>
        <taxon>Micromonosporaceae</taxon>
        <taxon>Micromonospora</taxon>
    </lineage>
</organism>
<dbReference type="Gene3D" id="3.40.50.720">
    <property type="entry name" value="NAD(P)-binding Rossmann-like Domain"/>
    <property type="match status" value="1"/>
</dbReference>
<dbReference type="GO" id="GO:0035925">
    <property type="term" value="F:mRNA 3'-UTR AU-rich region binding"/>
    <property type="evidence" value="ECO:0007669"/>
    <property type="project" value="TreeGrafter"/>
</dbReference>
<dbReference type="Gene3D" id="3.90.180.10">
    <property type="entry name" value="Medium-chain alcohol dehydrogenases, catalytic domain"/>
    <property type="match status" value="1"/>
</dbReference>
<dbReference type="InterPro" id="IPR020843">
    <property type="entry name" value="ER"/>
</dbReference>
<name>A0A246R9N6_9ACTN</name>